<feature type="non-terminal residue" evidence="2">
    <location>
        <position position="1"/>
    </location>
</feature>
<name>X0XNQ7_9ZZZZ</name>
<dbReference type="AlphaFoldDB" id="X0XNQ7"/>
<feature type="compositionally biased region" description="Polar residues" evidence="1">
    <location>
        <begin position="1"/>
        <end position="10"/>
    </location>
</feature>
<gene>
    <name evidence="2" type="ORF">S01H1_76548</name>
</gene>
<evidence type="ECO:0000256" key="1">
    <source>
        <dbReference type="SAM" id="MobiDB-lite"/>
    </source>
</evidence>
<organism evidence="2">
    <name type="scientific">marine sediment metagenome</name>
    <dbReference type="NCBI Taxonomy" id="412755"/>
    <lineage>
        <taxon>unclassified sequences</taxon>
        <taxon>metagenomes</taxon>
        <taxon>ecological metagenomes</taxon>
    </lineage>
</organism>
<feature type="compositionally biased region" description="Basic and acidic residues" evidence="1">
    <location>
        <begin position="11"/>
        <end position="32"/>
    </location>
</feature>
<sequence>SAQYSLFPNRSRSETMGHRRQRLDQRDSDARAQKQINKVRKGKEHARRDVRMMDVIKSGSLPYTPDVMSWLSRELDKPSSKITADDIATLTS</sequence>
<dbReference type="EMBL" id="BARS01051377">
    <property type="protein sequence ID" value="GAG44809.1"/>
    <property type="molecule type" value="Genomic_DNA"/>
</dbReference>
<comment type="caution">
    <text evidence="2">The sequence shown here is derived from an EMBL/GenBank/DDBJ whole genome shotgun (WGS) entry which is preliminary data.</text>
</comment>
<reference evidence="2" key="1">
    <citation type="journal article" date="2014" name="Front. Microbiol.">
        <title>High frequency of phylogenetically diverse reductive dehalogenase-homologous genes in deep subseafloor sedimentary metagenomes.</title>
        <authorList>
            <person name="Kawai M."/>
            <person name="Futagami T."/>
            <person name="Toyoda A."/>
            <person name="Takaki Y."/>
            <person name="Nishi S."/>
            <person name="Hori S."/>
            <person name="Arai W."/>
            <person name="Tsubouchi T."/>
            <person name="Morono Y."/>
            <person name="Uchiyama I."/>
            <person name="Ito T."/>
            <person name="Fujiyama A."/>
            <person name="Inagaki F."/>
            <person name="Takami H."/>
        </authorList>
    </citation>
    <scope>NUCLEOTIDE SEQUENCE</scope>
    <source>
        <strain evidence="2">Expedition CK06-06</strain>
    </source>
</reference>
<evidence type="ECO:0000313" key="2">
    <source>
        <dbReference type="EMBL" id="GAG44809.1"/>
    </source>
</evidence>
<proteinExistence type="predicted"/>
<protein>
    <submittedName>
        <fullName evidence="2">Uncharacterized protein</fullName>
    </submittedName>
</protein>
<accession>X0XNQ7</accession>
<feature type="region of interest" description="Disordered" evidence="1">
    <location>
        <begin position="1"/>
        <end position="47"/>
    </location>
</feature>